<sequence length="54" mass="6478">MKIWYLRQQAKSKKQIMDFWTSLNSEIDWIATAIVDSESVVELRYVDLNFLRPT</sequence>
<protein>
    <submittedName>
        <fullName evidence="1">Uncharacterized protein</fullName>
    </submittedName>
</protein>
<name>A0ABQ2X774_9BURK</name>
<reference evidence="2" key="1">
    <citation type="journal article" date="2019" name="Int. J. Syst. Evol. Microbiol.">
        <title>The Global Catalogue of Microorganisms (GCM) 10K type strain sequencing project: providing services to taxonomists for standard genome sequencing and annotation.</title>
        <authorList>
            <consortium name="The Broad Institute Genomics Platform"/>
            <consortium name="The Broad Institute Genome Sequencing Center for Infectious Disease"/>
            <person name="Wu L."/>
            <person name="Ma J."/>
        </authorList>
    </citation>
    <scope>NUCLEOTIDE SEQUENCE [LARGE SCALE GENOMIC DNA]</scope>
    <source>
        <strain evidence="2">KCTC 23916</strain>
    </source>
</reference>
<gene>
    <name evidence="1" type="ORF">GCM10011282_05960</name>
</gene>
<accession>A0ABQ2X774</accession>
<evidence type="ECO:0000313" key="2">
    <source>
        <dbReference type="Proteomes" id="UP000620127"/>
    </source>
</evidence>
<evidence type="ECO:0000313" key="1">
    <source>
        <dbReference type="EMBL" id="GGX02656.1"/>
    </source>
</evidence>
<comment type="caution">
    <text evidence="1">The sequence shown here is derived from an EMBL/GenBank/DDBJ whole genome shotgun (WGS) entry which is preliminary data.</text>
</comment>
<keyword evidence="2" id="KW-1185">Reference proteome</keyword>
<dbReference type="Proteomes" id="UP000620127">
    <property type="component" value="Unassembled WGS sequence"/>
</dbReference>
<organism evidence="1 2">
    <name type="scientific">Undibacterium macrobrachii</name>
    <dbReference type="NCBI Taxonomy" id="1119058"/>
    <lineage>
        <taxon>Bacteria</taxon>
        <taxon>Pseudomonadati</taxon>
        <taxon>Pseudomonadota</taxon>
        <taxon>Betaproteobacteria</taxon>
        <taxon>Burkholderiales</taxon>
        <taxon>Oxalobacteraceae</taxon>
        <taxon>Undibacterium</taxon>
    </lineage>
</organism>
<proteinExistence type="predicted"/>
<dbReference type="EMBL" id="BMYT01000001">
    <property type="protein sequence ID" value="GGX02656.1"/>
    <property type="molecule type" value="Genomic_DNA"/>
</dbReference>